<dbReference type="PANTHER" id="PTHR43000">
    <property type="entry name" value="DTDP-D-GLUCOSE 4,6-DEHYDRATASE-RELATED"/>
    <property type="match status" value="1"/>
</dbReference>
<dbReference type="Gene3D" id="3.40.50.720">
    <property type="entry name" value="NAD(P)-binding Rossmann-like Domain"/>
    <property type="match status" value="1"/>
</dbReference>
<dbReference type="Pfam" id="PF16363">
    <property type="entry name" value="GDP_Man_Dehyd"/>
    <property type="match status" value="1"/>
</dbReference>
<comment type="caution">
    <text evidence="2">The sequence shown here is derived from an EMBL/GenBank/DDBJ whole genome shotgun (WGS) entry which is preliminary data.</text>
</comment>
<keyword evidence="2" id="KW-0456">Lyase</keyword>
<accession>A0A556QSX1</accession>
<sequence length="363" mass="40505">MYRKKRVLLTGHTGFKGSWLAEWLISLGADVTGFALPPSTQPSLFTQLGLDSRLRHIEGDVRDLSAVRKVVDDTKPEFIFHLAAQPLVRLSYDQPVETYATNVMGTVNVLEAVRLVHRPCSVVAITTDKCYENKEWVHSYREEDPMGGYDPYSSSKGAAELVIASYRKSYFSAADSPIKLASARAGNVIGGGDWALDRIVPDCIRALQRGETIPVRNKIATRPWQHVLEPLSGYLWLGACLHNSELTAFSSQLPGAFNFGPALASNRTVAELVQEILKHWPGDWTDKSDPKAVHEAKLLNLATDKAHHFLEWSPAWSFGTTIEKTVDWYHNAIVAEAEAANCTRQHINEYSEDAFKMGIRWAK</sequence>
<dbReference type="Gene3D" id="3.90.25.10">
    <property type="entry name" value="UDP-galactose 4-epimerase, domain 1"/>
    <property type="match status" value="1"/>
</dbReference>
<dbReference type="AlphaFoldDB" id="A0A556QSX1"/>
<dbReference type="Proteomes" id="UP000315648">
    <property type="component" value="Unassembled WGS sequence"/>
</dbReference>
<evidence type="ECO:0000259" key="1">
    <source>
        <dbReference type="Pfam" id="PF16363"/>
    </source>
</evidence>
<dbReference type="InterPro" id="IPR013445">
    <property type="entry name" value="CDP_4_6_deHydtase"/>
</dbReference>
<feature type="domain" description="NAD(P)-binding" evidence="1">
    <location>
        <begin position="8"/>
        <end position="325"/>
    </location>
</feature>
<dbReference type="NCBIfam" id="TIGR02622">
    <property type="entry name" value="CDP_4_6_dhtase"/>
    <property type="match status" value="1"/>
</dbReference>
<dbReference type="OrthoDB" id="9779041at2"/>
<dbReference type="EC" id="4.2.1.45" evidence="2"/>
<evidence type="ECO:0000313" key="3">
    <source>
        <dbReference type="Proteomes" id="UP000315648"/>
    </source>
</evidence>
<organism evidence="2 3">
    <name type="scientific">Rariglobus hedericola</name>
    <dbReference type="NCBI Taxonomy" id="2597822"/>
    <lineage>
        <taxon>Bacteria</taxon>
        <taxon>Pseudomonadati</taxon>
        <taxon>Verrucomicrobiota</taxon>
        <taxon>Opitutia</taxon>
        <taxon>Opitutales</taxon>
        <taxon>Opitutaceae</taxon>
        <taxon>Rariglobus</taxon>
    </lineage>
</organism>
<dbReference type="InterPro" id="IPR036291">
    <property type="entry name" value="NAD(P)-bd_dom_sf"/>
</dbReference>
<proteinExistence type="predicted"/>
<dbReference type="CDD" id="cd05252">
    <property type="entry name" value="CDP_GD_SDR_e"/>
    <property type="match status" value="1"/>
</dbReference>
<reference evidence="2 3" key="1">
    <citation type="submission" date="2019-07" db="EMBL/GenBank/DDBJ databases">
        <title>Description of 53C-WASEF.</title>
        <authorList>
            <person name="Pitt A."/>
            <person name="Hahn M.W."/>
        </authorList>
    </citation>
    <scope>NUCLEOTIDE SEQUENCE [LARGE SCALE GENOMIC DNA]</scope>
    <source>
        <strain evidence="2 3">53C-WASEF</strain>
    </source>
</reference>
<gene>
    <name evidence="2" type="primary">rfbG</name>
    <name evidence="2" type="ORF">FPL22_06570</name>
</gene>
<dbReference type="EMBL" id="VMBG01000001">
    <property type="protein sequence ID" value="TSJ79734.1"/>
    <property type="molecule type" value="Genomic_DNA"/>
</dbReference>
<dbReference type="GO" id="GO:0047733">
    <property type="term" value="F:CDP-glucose 4,6-dehydratase activity"/>
    <property type="evidence" value="ECO:0007669"/>
    <property type="project" value="UniProtKB-EC"/>
</dbReference>
<dbReference type="InterPro" id="IPR016040">
    <property type="entry name" value="NAD(P)-bd_dom"/>
</dbReference>
<keyword evidence="3" id="KW-1185">Reference proteome</keyword>
<name>A0A556QSX1_9BACT</name>
<dbReference type="SUPFAM" id="SSF51735">
    <property type="entry name" value="NAD(P)-binding Rossmann-fold domains"/>
    <property type="match status" value="1"/>
</dbReference>
<protein>
    <submittedName>
        <fullName evidence="2">CDP-glucose 4,6-dehydratase</fullName>
        <ecNumber evidence="2">4.2.1.45</ecNumber>
    </submittedName>
</protein>
<evidence type="ECO:0000313" key="2">
    <source>
        <dbReference type="EMBL" id="TSJ79734.1"/>
    </source>
</evidence>